<dbReference type="Gene3D" id="3.40.50.720">
    <property type="entry name" value="NAD(P)-binding Rossmann-like Domain"/>
    <property type="match status" value="1"/>
</dbReference>
<dbReference type="EMBL" id="LFMY01000011">
    <property type="protein sequence ID" value="OKL57456.1"/>
    <property type="molecule type" value="Genomic_DNA"/>
</dbReference>
<evidence type="ECO:0008006" key="7">
    <source>
        <dbReference type="Google" id="ProtNLM"/>
    </source>
</evidence>
<evidence type="ECO:0000256" key="2">
    <source>
        <dbReference type="ARBA" id="ARBA00022857"/>
    </source>
</evidence>
<dbReference type="Proteomes" id="UP000214365">
    <property type="component" value="Unassembled WGS sequence"/>
</dbReference>
<gene>
    <name evidence="5" type="ORF">UA08_07222</name>
</gene>
<protein>
    <recommendedName>
        <fullName evidence="7">3-oxoacyl-[acyl-carrier-protein] reductase FabG</fullName>
    </recommendedName>
</protein>
<comment type="similarity">
    <text evidence="1 4">Belongs to the short-chain dehydrogenases/reductases (SDR) family.</text>
</comment>
<dbReference type="PRINTS" id="PR00081">
    <property type="entry name" value="GDHRDH"/>
</dbReference>
<dbReference type="PRINTS" id="PR00080">
    <property type="entry name" value="SDRFAMILY"/>
</dbReference>
<dbReference type="GO" id="GO:0006633">
    <property type="term" value="P:fatty acid biosynthetic process"/>
    <property type="evidence" value="ECO:0007669"/>
    <property type="project" value="TreeGrafter"/>
</dbReference>
<name>A0A225AR87_TALAT</name>
<evidence type="ECO:0000256" key="3">
    <source>
        <dbReference type="ARBA" id="ARBA00023002"/>
    </source>
</evidence>
<dbReference type="InterPro" id="IPR002347">
    <property type="entry name" value="SDR_fam"/>
</dbReference>
<dbReference type="InterPro" id="IPR036291">
    <property type="entry name" value="NAD(P)-bd_dom_sf"/>
</dbReference>
<dbReference type="RefSeq" id="XP_020117577.1">
    <property type="nucleotide sequence ID" value="XM_020262140.1"/>
</dbReference>
<dbReference type="Pfam" id="PF00106">
    <property type="entry name" value="adh_short"/>
    <property type="match status" value="2"/>
</dbReference>
<dbReference type="Pfam" id="PF13561">
    <property type="entry name" value="adh_short_C2"/>
    <property type="match status" value="1"/>
</dbReference>
<dbReference type="GeneID" id="31006978"/>
<evidence type="ECO:0000313" key="5">
    <source>
        <dbReference type="EMBL" id="OKL57456.1"/>
    </source>
</evidence>
<keyword evidence="2" id="KW-0521">NADP</keyword>
<dbReference type="AlphaFoldDB" id="A0A225AR87"/>
<dbReference type="InterPro" id="IPR020904">
    <property type="entry name" value="Sc_DH/Rdtase_CS"/>
</dbReference>
<dbReference type="CDD" id="cd05233">
    <property type="entry name" value="SDR_c"/>
    <property type="match status" value="1"/>
</dbReference>
<dbReference type="GO" id="GO:0048038">
    <property type="term" value="F:quinone binding"/>
    <property type="evidence" value="ECO:0007669"/>
    <property type="project" value="TreeGrafter"/>
</dbReference>
<dbReference type="PANTHER" id="PTHR42760">
    <property type="entry name" value="SHORT-CHAIN DEHYDROGENASES/REDUCTASES FAMILY MEMBER"/>
    <property type="match status" value="1"/>
</dbReference>
<dbReference type="GO" id="GO:0016616">
    <property type="term" value="F:oxidoreductase activity, acting on the CH-OH group of donors, NAD or NADP as acceptor"/>
    <property type="evidence" value="ECO:0007669"/>
    <property type="project" value="TreeGrafter"/>
</dbReference>
<evidence type="ECO:0000256" key="1">
    <source>
        <dbReference type="ARBA" id="ARBA00006484"/>
    </source>
</evidence>
<dbReference type="PROSITE" id="PS00061">
    <property type="entry name" value="ADH_SHORT"/>
    <property type="match status" value="1"/>
</dbReference>
<evidence type="ECO:0000256" key="4">
    <source>
        <dbReference type="RuleBase" id="RU000363"/>
    </source>
</evidence>
<reference evidence="5 6" key="1">
    <citation type="submission" date="2015-06" db="EMBL/GenBank/DDBJ databases">
        <title>Talaromyces atroroseus IBT 11181 draft genome.</title>
        <authorList>
            <person name="Rasmussen K.B."/>
            <person name="Rasmussen S."/>
            <person name="Petersen B."/>
            <person name="Sicheritz-Ponten T."/>
            <person name="Mortensen U.H."/>
            <person name="Thrane U."/>
        </authorList>
    </citation>
    <scope>NUCLEOTIDE SEQUENCE [LARGE SCALE GENOMIC DNA]</scope>
    <source>
        <strain evidence="5 6">IBT 11181</strain>
    </source>
</reference>
<dbReference type="OrthoDB" id="47007at2759"/>
<keyword evidence="6" id="KW-1185">Reference proteome</keyword>
<proteinExistence type="inferred from homology"/>
<dbReference type="SUPFAM" id="SSF51735">
    <property type="entry name" value="NAD(P)-binding Rossmann-fold domains"/>
    <property type="match status" value="1"/>
</dbReference>
<keyword evidence="3" id="KW-0560">Oxidoreductase</keyword>
<dbReference type="STRING" id="1441469.A0A225AR87"/>
<accession>A0A225AR87</accession>
<dbReference type="PANTHER" id="PTHR42760:SF133">
    <property type="entry name" value="3-OXOACYL-[ACYL-CARRIER-PROTEIN] REDUCTASE"/>
    <property type="match status" value="1"/>
</dbReference>
<sequence>MITGGSSGIGYAIAERFLQEGASKVILVGRQLEKLQDASRRLSESMLGQATYNGDGEIATRAPEDDREVEANPRVGFVVGDVSVANEWMSELEKEMANVDILINSAGISMPNLLSRTSTDNISQMLKINLEGSIYTCRAMLKACMRARLKRKNAPVNSKETSNGNSPPVSKCIINISSLLALKGVTGTVTYAASKAGLLGLTKTMAVEAGDVLKGNTPMIQDFSNDRVNALRALIPINRFGHPEEVADAAVFLATNEYANNCVLNLDGGLSAV</sequence>
<comment type="caution">
    <text evidence="5">The sequence shown here is derived from an EMBL/GenBank/DDBJ whole genome shotgun (WGS) entry which is preliminary data.</text>
</comment>
<organism evidence="5 6">
    <name type="scientific">Talaromyces atroroseus</name>
    <dbReference type="NCBI Taxonomy" id="1441469"/>
    <lineage>
        <taxon>Eukaryota</taxon>
        <taxon>Fungi</taxon>
        <taxon>Dikarya</taxon>
        <taxon>Ascomycota</taxon>
        <taxon>Pezizomycotina</taxon>
        <taxon>Eurotiomycetes</taxon>
        <taxon>Eurotiomycetidae</taxon>
        <taxon>Eurotiales</taxon>
        <taxon>Trichocomaceae</taxon>
        <taxon>Talaromyces</taxon>
        <taxon>Talaromyces sect. Trachyspermi</taxon>
    </lineage>
</organism>
<evidence type="ECO:0000313" key="6">
    <source>
        <dbReference type="Proteomes" id="UP000214365"/>
    </source>
</evidence>